<name>A0ABW4HVW2_9BACI</name>
<feature type="domain" description="Bacterial type II secretion system protein E" evidence="2">
    <location>
        <begin position="166"/>
        <end position="354"/>
    </location>
</feature>
<evidence type="ECO:0000313" key="4">
    <source>
        <dbReference type="Proteomes" id="UP001597221"/>
    </source>
</evidence>
<evidence type="ECO:0000313" key="3">
    <source>
        <dbReference type="EMBL" id="MFD1609804.1"/>
    </source>
</evidence>
<accession>A0ABW4HVW2</accession>
<proteinExistence type="inferred from homology"/>
<comment type="similarity">
    <text evidence="1">Belongs to the GSP E family.</text>
</comment>
<dbReference type="InterPro" id="IPR050921">
    <property type="entry name" value="T4SS_GSP_E_ATPase"/>
</dbReference>
<dbReference type="Gene3D" id="3.40.50.300">
    <property type="entry name" value="P-loop containing nucleotide triphosphate hydrolases"/>
    <property type="match status" value="1"/>
</dbReference>
<reference evidence="4" key="1">
    <citation type="journal article" date="2019" name="Int. J. Syst. Evol. Microbiol.">
        <title>The Global Catalogue of Microorganisms (GCM) 10K type strain sequencing project: providing services to taxonomists for standard genome sequencing and annotation.</title>
        <authorList>
            <consortium name="The Broad Institute Genomics Platform"/>
            <consortium name="The Broad Institute Genome Sequencing Center for Infectious Disease"/>
            <person name="Wu L."/>
            <person name="Ma J."/>
        </authorList>
    </citation>
    <scope>NUCLEOTIDE SEQUENCE [LARGE SCALE GENOMIC DNA]</scope>
    <source>
        <strain evidence="4">CGMCC 1.12376</strain>
    </source>
</reference>
<dbReference type="Proteomes" id="UP001597221">
    <property type="component" value="Unassembled WGS sequence"/>
</dbReference>
<dbReference type="InterPro" id="IPR027417">
    <property type="entry name" value="P-loop_NTPase"/>
</dbReference>
<dbReference type="SUPFAM" id="SSF52540">
    <property type="entry name" value="P-loop containing nucleoside triphosphate hydrolases"/>
    <property type="match status" value="1"/>
</dbReference>
<sequence>MAEVFNIVTEIQNNLSKMPVKKNEEDMYSFDRLIKDVKEHFDDFFKDDEVDNAKKQERLEVYHLAVIGDPETEVFLTNEIESYLRTINISNIPYPEYYSSLSEALYHEIFRFGMLRKWYVMDHSPAAKFIGKEFWIEIDDVFVKQEEELPSEKTVREFINRFQAGQKNLKVNESNPYAEIALEDQTRVTIIMPPASHKPTLIFRKYIVSNFSFEKQAELGTIANEDTQFFKVFSKLSLNTVVAGHIKSGKSTFLKTIYGARDPRKVAVLIEGTAETFLKRDFPERLVHELYTQSQDINVVIARALRLDHDYIIVQEVRGVEAEGAIAGTERGRNGLLMSYHITDPENTTIQLAQHIVDEYPNRTQKNEIIRIAKALDVGITMESRNGKKVVTSIYEIGFDVKNREPFINYLVFYNSQKQQWEYNSNISDELKKRIKYLDESLADEFIEHLQVRESLYPMSISPRESISLDGFGGK</sequence>
<evidence type="ECO:0000259" key="2">
    <source>
        <dbReference type="Pfam" id="PF00437"/>
    </source>
</evidence>
<dbReference type="PANTHER" id="PTHR30486:SF6">
    <property type="entry name" value="TYPE IV PILUS RETRACTATION ATPASE PILT"/>
    <property type="match status" value="1"/>
</dbReference>
<keyword evidence="4" id="KW-1185">Reference proteome</keyword>
<protein>
    <submittedName>
        <fullName evidence="3">ATPase, T2SS/T4P/T4SS family</fullName>
    </submittedName>
</protein>
<dbReference type="Pfam" id="PF00437">
    <property type="entry name" value="T2SSE"/>
    <property type="match status" value="1"/>
</dbReference>
<comment type="caution">
    <text evidence="3">The sequence shown here is derived from an EMBL/GenBank/DDBJ whole genome shotgun (WGS) entry which is preliminary data.</text>
</comment>
<dbReference type="Gene3D" id="3.30.450.380">
    <property type="match status" value="1"/>
</dbReference>
<evidence type="ECO:0000256" key="1">
    <source>
        <dbReference type="ARBA" id="ARBA00006611"/>
    </source>
</evidence>
<dbReference type="InterPro" id="IPR001482">
    <property type="entry name" value="T2SS/T4SS_dom"/>
</dbReference>
<dbReference type="EMBL" id="JBHUDE010000163">
    <property type="protein sequence ID" value="MFD1609804.1"/>
    <property type="molecule type" value="Genomic_DNA"/>
</dbReference>
<gene>
    <name evidence="3" type="ORF">ACFSBH_19480</name>
</gene>
<dbReference type="PANTHER" id="PTHR30486">
    <property type="entry name" value="TWITCHING MOTILITY PROTEIN PILT"/>
    <property type="match status" value="1"/>
</dbReference>
<organism evidence="3 4">
    <name type="scientific">Oceanobacillus luteolus</name>
    <dbReference type="NCBI Taxonomy" id="1274358"/>
    <lineage>
        <taxon>Bacteria</taxon>
        <taxon>Bacillati</taxon>
        <taxon>Bacillota</taxon>
        <taxon>Bacilli</taxon>
        <taxon>Bacillales</taxon>
        <taxon>Bacillaceae</taxon>
        <taxon>Oceanobacillus</taxon>
    </lineage>
</organism>